<evidence type="ECO:0000259" key="1">
    <source>
        <dbReference type="Pfam" id="PF02464"/>
    </source>
</evidence>
<sequence>MFGLNPSFPPRSLVPLVEEVAELLRGRNETVSVAETAAGGIISAALLSTPGASRFYKGGLTLYTLPSRVQFAGWTEEDTKSYIGPTLGVVSKMAENVRPKLDSTYTICESGTAGPTGGTTKNRTPGYVALAVSTPEGTFTREVDTGSADRAENMVNFAVEALKLLIDVIKGEWDVKSSGREGQAVNWNL</sequence>
<proteinExistence type="predicted"/>
<gene>
    <name evidence="2" type="ORF">VC83_06457</name>
</gene>
<dbReference type="Proteomes" id="UP000077154">
    <property type="component" value="Unassembled WGS sequence"/>
</dbReference>
<dbReference type="EMBL" id="KV441397">
    <property type="protein sequence ID" value="OAF58443.1"/>
    <property type="molecule type" value="Genomic_DNA"/>
</dbReference>
<dbReference type="Pfam" id="PF02464">
    <property type="entry name" value="CinA"/>
    <property type="match status" value="1"/>
</dbReference>
<feature type="domain" description="CinA C-terminal" evidence="1">
    <location>
        <begin position="16"/>
        <end position="168"/>
    </location>
</feature>
<dbReference type="RefSeq" id="XP_024323728.1">
    <property type="nucleotide sequence ID" value="XM_024470058.1"/>
</dbReference>
<dbReference type="Gene3D" id="3.90.950.20">
    <property type="entry name" value="CinA-like"/>
    <property type="match status" value="1"/>
</dbReference>
<protein>
    <recommendedName>
        <fullName evidence="1">CinA C-terminal domain-containing protein</fullName>
    </recommendedName>
</protein>
<dbReference type="GeneID" id="36289517"/>
<accession>A0A177AB72</accession>
<name>A0A177AB72_9PEZI</name>
<dbReference type="InterPro" id="IPR008136">
    <property type="entry name" value="CinA_C"/>
</dbReference>
<dbReference type="VEuPathDB" id="FungiDB:GMDG_05361"/>
<organism evidence="2">
    <name type="scientific">Pseudogymnoascus destructans</name>
    <dbReference type="NCBI Taxonomy" id="655981"/>
    <lineage>
        <taxon>Eukaryota</taxon>
        <taxon>Fungi</taxon>
        <taxon>Dikarya</taxon>
        <taxon>Ascomycota</taxon>
        <taxon>Pezizomycotina</taxon>
        <taxon>Leotiomycetes</taxon>
        <taxon>Thelebolales</taxon>
        <taxon>Thelebolaceae</taxon>
        <taxon>Pseudogymnoascus</taxon>
    </lineage>
</organism>
<dbReference type="OrthoDB" id="2350783at2759"/>
<dbReference type="eggNOG" id="ENOG502S20M">
    <property type="taxonomic scope" value="Eukaryota"/>
</dbReference>
<dbReference type="AlphaFoldDB" id="A0A177AB72"/>
<dbReference type="InterPro" id="IPR036653">
    <property type="entry name" value="CinA-like_C"/>
</dbReference>
<reference evidence="2" key="1">
    <citation type="submission" date="2016-03" db="EMBL/GenBank/DDBJ databases">
        <title>Updated assembly of Pseudogymnoascus destructans, the fungus causing white-nose syndrome of bats.</title>
        <authorList>
            <person name="Palmer J.M."/>
            <person name="Drees K.P."/>
            <person name="Foster J.T."/>
            <person name="Lindner D.L."/>
        </authorList>
    </citation>
    <scope>NUCLEOTIDE SEQUENCE [LARGE SCALE GENOMIC DNA]</scope>
    <source>
        <strain evidence="2">20631-21</strain>
    </source>
</reference>
<dbReference type="SUPFAM" id="SSF142433">
    <property type="entry name" value="CinA-like"/>
    <property type="match status" value="1"/>
</dbReference>
<evidence type="ECO:0000313" key="2">
    <source>
        <dbReference type="EMBL" id="OAF58443.1"/>
    </source>
</evidence>